<evidence type="ECO:0000313" key="3">
    <source>
        <dbReference type="EMBL" id="QGQ97031.1"/>
    </source>
</evidence>
<sequence length="131" mass="15071">MIKGLIDVGLGERIRELRISKNYTQDQLAEEIGMQRSNVAKYESNTNIPPVEVLTKLADKFKVSVDYLLGRVENSFDMFTDSSEESLAKDAKIKGYLEKSESLLRNGKEVDEQKLKEALNYLEYLFKKEDK</sequence>
<accession>A0A6B8RKV8</accession>
<dbReference type="PROSITE" id="PS50943">
    <property type="entry name" value="HTH_CROC1"/>
    <property type="match status" value="1"/>
</dbReference>
<dbReference type="EMBL" id="CP034235">
    <property type="protein sequence ID" value="QGQ97031.1"/>
    <property type="molecule type" value="Genomic_DNA"/>
</dbReference>
<dbReference type="AlphaFoldDB" id="A0A6B8RKV8"/>
<keyword evidence="4" id="KW-1185">Reference proteome</keyword>
<dbReference type="KEGG" id="ppsc:EHS13_20150"/>
<dbReference type="SUPFAM" id="SSF47413">
    <property type="entry name" value="lambda repressor-like DNA-binding domains"/>
    <property type="match status" value="1"/>
</dbReference>
<protein>
    <submittedName>
        <fullName evidence="3">XRE family transcriptional regulator</fullName>
    </submittedName>
</protein>
<organism evidence="3 4">
    <name type="scientific">Paenibacillus psychroresistens</name>
    <dbReference type="NCBI Taxonomy" id="1778678"/>
    <lineage>
        <taxon>Bacteria</taxon>
        <taxon>Bacillati</taxon>
        <taxon>Bacillota</taxon>
        <taxon>Bacilli</taxon>
        <taxon>Bacillales</taxon>
        <taxon>Paenibacillaceae</taxon>
        <taxon>Paenibacillus</taxon>
    </lineage>
</organism>
<gene>
    <name evidence="3" type="ORF">EHS13_20150</name>
</gene>
<dbReference type="InterPro" id="IPR010982">
    <property type="entry name" value="Lambda_DNA-bd_dom_sf"/>
</dbReference>
<reference evidence="4" key="1">
    <citation type="submission" date="2018-11" db="EMBL/GenBank/DDBJ databases">
        <title>Complete genome sequence of Paenibacillus sp. ML311-T8.</title>
        <authorList>
            <person name="Nam Y.-D."/>
            <person name="Kang J."/>
            <person name="Chung W.-H."/>
            <person name="Park Y.S."/>
        </authorList>
    </citation>
    <scope>NUCLEOTIDE SEQUENCE [LARGE SCALE GENOMIC DNA]</scope>
    <source>
        <strain evidence="4">ML311-T8</strain>
    </source>
</reference>
<dbReference type="GO" id="GO:0003677">
    <property type="term" value="F:DNA binding"/>
    <property type="evidence" value="ECO:0007669"/>
    <property type="project" value="UniProtKB-KW"/>
</dbReference>
<dbReference type="InterPro" id="IPR001387">
    <property type="entry name" value="Cro/C1-type_HTH"/>
</dbReference>
<feature type="domain" description="HTH cro/C1-type" evidence="2">
    <location>
        <begin position="14"/>
        <end position="68"/>
    </location>
</feature>
<proteinExistence type="predicted"/>
<dbReference type="SMART" id="SM00530">
    <property type="entry name" value="HTH_XRE"/>
    <property type="match status" value="1"/>
</dbReference>
<dbReference type="Proteomes" id="UP000426246">
    <property type="component" value="Chromosome"/>
</dbReference>
<dbReference type="Gene3D" id="1.10.260.40">
    <property type="entry name" value="lambda repressor-like DNA-binding domains"/>
    <property type="match status" value="1"/>
</dbReference>
<evidence type="ECO:0000259" key="2">
    <source>
        <dbReference type="PROSITE" id="PS50943"/>
    </source>
</evidence>
<evidence type="ECO:0000256" key="1">
    <source>
        <dbReference type="ARBA" id="ARBA00023125"/>
    </source>
</evidence>
<dbReference type="CDD" id="cd00093">
    <property type="entry name" value="HTH_XRE"/>
    <property type="match status" value="1"/>
</dbReference>
<dbReference type="PANTHER" id="PTHR46558">
    <property type="entry name" value="TRACRIPTIONAL REGULATORY PROTEIN-RELATED-RELATED"/>
    <property type="match status" value="1"/>
</dbReference>
<dbReference type="Pfam" id="PF01381">
    <property type="entry name" value="HTH_3"/>
    <property type="match status" value="1"/>
</dbReference>
<keyword evidence="1" id="KW-0238">DNA-binding</keyword>
<name>A0A6B8RKV8_9BACL</name>
<dbReference type="PANTHER" id="PTHR46558:SF11">
    <property type="entry name" value="HTH-TYPE TRANSCRIPTIONAL REGULATOR XRE"/>
    <property type="match status" value="1"/>
</dbReference>
<evidence type="ECO:0000313" key="4">
    <source>
        <dbReference type="Proteomes" id="UP000426246"/>
    </source>
</evidence>